<evidence type="ECO:0000256" key="1">
    <source>
        <dbReference type="ARBA" id="ARBA00004236"/>
    </source>
</evidence>
<dbReference type="Pfam" id="PF07686">
    <property type="entry name" value="V-set"/>
    <property type="match status" value="1"/>
</dbReference>
<dbReference type="CDD" id="cd00099">
    <property type="entry name" value="IgV"/>
    <property type="match status" value="1"/>
</dbReference>
<dbReference type="InterPro" id="IPR013106">
    <property type="entry name" value="Ig_V-set"/>
</dbReference>
<reference evidence="9" key="1">
    <citation type="submission" date="2025-08" db="UniProtKB">
        <authorList>
            <consortium name="Ensembl"/>
        </authorList>
    </citation>
    <scope>IDENTIFICATION</scope>
</reference>
<dbReference type="GeneTree" id="ENSGT01030000234530"/>
<organism evidence="9 10">
    <name type="scientific">Fundulus heteroclitus</name>
    <name type="common">Killifish</name>
    <name type="synonym">Mummichog</name>
    <dbReference type="NCBI Taxonomy" id="8078"/>
    <lineage>
        <taxon>Eukaryota</taxon>
        <taxon>Metazoa</taxon>
        <taxon>Chordata</taxon>
        <taxon>Craniata</taxon>
        <taxon>Vertebrata</taxon>
        <taxon>Euteleostomi</taxon>
        <taxon>Actinopterygii</taxon>
        <taxon>Neopterygii</taxon>
        <taxon>Teleostei</taxon>
        <taxon>Neoteleostei</taxon>
        <taxon>Acanthomorphata</taxon>
        <taxon>Ovalentaria</taxon>
        <taxon>Atherinomorphae</taxon>
        <taxon>Cyprinodontiformes</taxon>
        <taxon>Fundulidae</taxon>
        <taxon>Fundulus</taxon>
    </lineage>
</organism>
<dbReference type="GO" id="GO:0005886">
    <property type="term" value="C:plasma membrane"/>
    <property type="evidence" value="ECO:0007669"/>
    <property type="project" value="UniProtKB-SubCell"/>
</dbReference>
<name>A0A3Q2PA75_FUNHE</name>
<protein>
    <recommendedName>
        <fullName evidence="8">Ig-like domain-containing protein</fullName>
    </recommendedName>
</protein>
<keyword evidence="3" id="KW-0732">Signal</keyword>
<dbReference type="GO" id="GO:0002376">
    <property type="term" value="P:immune system process"/>
    <property type="evidence" value="ECO:0007669"/>
    <property type="project" value="UniProtKB-KW"/>
</dbReference>
<keyword evidence="7" id="KW-0325">Glycoprotein</keyword>
<evidence type="ECO:0000256" key="2">
    <source>
        <dbReference type="ARBA" id="ARBA00022475"/>
    </source>
</evidence>
<dbReference type="AlphaFoldDB" id="A0A3Q2PA75"/>
<evidence type="ECO:0000256" key="5">
    <source>
        <dbReference type="ARBA" id="ARBA00023136"/>
    </source>
</evidence>
<dbReference type="PANTHER" id="PTHR19433">
    <property type="entry name" value="T-CELL RECEPTOR ALPHA CHAIN V REGION-RELATED"/>
    <property type="match status" value="1"/>
</dbReference>
<dbReference type="Gene3D" id="2.60.40.10">
    <property type="entry name" value="Immunoglobulins"/>
    <property type="match status" value="2"/>
</dbReference>
<dbReference type="SUPFAM" id="SSF48726">
    <property type="entry name" value="Immunoglobulin"/>
    <property type="match status" value="2"/>
</dbReference>
<feature type="domain" description="Ig-like" evidence="8">
    <location>
        <begin position="55"/>
        <end position="142"/>
    </location>
</feature>
<dbReference type="InterPro" id="IPR036179">
    <property type="entry name" value="Ig-like_dom_sf"/>
</dbReference>
<evidence type="ECO:0000259" key="8">
    <source>
        <dbReference type="PROSITE" id="PS50835"/>
    </source>
</evidence>
<sequence>MVGFWTRDINCILSFYWISTSYVEDCLYCFYFFSTALIHTLEASHQISLSLVDVGDNVTFDCNISDKDFKFVYWYKQSLGYMVESVASVVVGQPKLSEKFKGSRFAVRVEGSRYTLTISDVRKEDEATYLCQTGTTHSQEFIYATFLAVTDCNHQTSVYVEQTPEAAVARPGDTMSLQCSLFSSNNETRPQCPGKNFVHWFKAGSESSHPSIIYTARNSTDDAVKRSCVYHLSKILEDTNDFGTYYCAVAICGEILLGDGSKLETSTYSQFILNNYFCTLVLDAIALKSKEVAQYYQKLLSDREDNVNYAAVLDISATNVRHWKKRKVSTECVYSTVREDSRKQQQL</sequence>
<evidence type="ECO:0000256" key="7">
    <source>
        <dbReference type="ARBA" id="ARBA00023180"/>
    </source>
</evidence>
<keyword evidence="2" id="KW-1003">Cell membrane</keyword>
<dbReference type="InterPro" id="IPR003599">
    <property type="entry name" value="Ig_sub"/>
</dbReference>
<keyword evidence="4" id="KW-0391">Immunity</keyword>
<keyword evidence="10" id="KW-1185">Reference proteome</keyword>
<dbReference type="Ensembl" id="ENSFHET00000000403.1">
    <property type="protein sequence ID" value="ENSFHEP00000009486.1"/>
    <property type="gene ID" value="ENSFHEG00000010730.1"/>
</dbReference>
<reference evidence="9" key="2">
    <citation type="submission" date="2025-09" db="UniProtKB">
        <authorList>
            <consortium name="Ensembl"/>
        </authorList>
    </citation>
    <scope>IDENTIFICATION</scope>
</reference>
<dbReference type="SMART" id="SM00406">
    <property type="entry name" value="IGv"/>
    <property type="match status" value="1"/>
</dbReference>
<proteinExistence type="predicted"/>
<evidence type="ECO:0000256" key="3">
    <source>
        <dbReference type="ARBA" id="ARBA00022729"/>
    </source>
</evidence>
<dbReference type="STRING" id="8078.ENSFHEP00000009486"/>
<dbReference type="GO" id="GO:0009617">
    <property type="term" value="P:response to bacterium"/>
    <property type="evidence" value="ECO:0007669"/>
    <property type="project" value="TreeGrafter"/>
</dbReference>
<accession>A0A3Q2PA75</accession>
<evidence type="ECO:0000313" key="9">
    <source>
        <dbReference type="Ensembl" id="ENSFHEP00000009486.1"/>
    </source>
</evidence>
<evidence type="ECO:0000256" key="6">
    <source>
        <dbReference type="ARBA" id="ARBA00023157"/>
    </source>
</evidence>
<feature type="domain" description="Ig-like" evidence="8">
    <location>
        <begin position="156"/>
        <end position="269"/>
    </location>
</feature>
<evidence type="ECO:0000256" key="4">
    <source>
        <dbReference type="ARBA" id="ARBA00022859"/>
    </source>
</evidence>
<comment type="subcellular location">
    <subcellularLocation>
        <location evidence="1">Cell membrane</location>
    </subcellularLocation>
</comment>
<keyword evidence="5" id="KW-0472">Membrane</keyword>
<dbReference type="SMART" id="SM00409">
    <property type="entry name" value="IG"/>
    <property type="match status" value="2"/>
</dbReference>
<dbReference type="PANTHER" id="PTHR19433:SF127">
    <property type="entry name" value="NITR9"/>
    <property type="match status" value="1"/>
</dbReference>
<evidence type="ECO:0000313" key="10">
    <source>
        <dbReference type="Proteomes" id="UP000265000"/>
    </source>
</evidence>
<dbReference type="Proteomes" id="UP000265000">
    <property type="component" value="Unplaced"/>
</dbReference>
<dbReference type="InterPro" id="IPR007110">
    <property type="entry name" value="Ig-like_dom"/>
</dbReference>
<dbReference type="InterPro" id="IPR052051">
    <property type="entry name" value="TCR_complex_component"/>
</dbReference>
<dbReference type="PROSITE" id="PS50835">
    <property type="entry name" value="IG_LIKE"/>
    <property type="match status" value="2"/>
</dbReference>
<dbReference type="InterPro" id="IPR013783">
    <property type="entry name" value="Ig-like_fold"/>
</dbReference>
<keyword evidence="6" id="KW-1015">Disulfide bond</keyword>